<name>A0A9J7BF67_9BACT</name>
<dbReference type="EMBL" id="CP093313">
    <property type="protein sequence ID" value="UWZ81660.1"/>
    <property type="molecule type" value="Genomic_DNA"/>
</dbReference>
<dbReference type="InterPro" id="IPR014710">
    <property type="entry name" value="RmlC-like_jellyroll"/>
</dbReference>
<dbReference type="Proteomes" id="UP001059380">
    <property type="component" value="Chromosome"/>
</dbReference>
<dbReference type="AlphaFoldDB" id="A0A9J7BF67"/>
<evidence type="ECO:0000259" key="1">
    <source>
        <dbReference type="PROSITE" id="PS50042"/>
    </source>
</evidence>
<dbReference type="Pfam" id="PF00027">
    <property type="entry name" value="cNMP_binding"/>
    <property type="match status" value="1"/>
</dbReference>
<reference evidence="2" key="1">
    <citation type="submission" date="2021-04" db="EMBL/GenBank/DDBJ databases">
        <title>Phylogenetic analysis of Acidobacteriaceae.</title>
        <authorList>
            <person name="Qiu L."/>
            <person name="Zhang Q."/>
        </authorList>
    </citation>
    <scope>NUCLEOTIDE SEQUENCE</scope>
    <source>
        <strain evidence="2">DSM 25168</strain>
    </source>
</reference>
<gene>
    <name evidence="2" type="ORF">MOP44_13815</name>
</gene>
<dbReference type="RefSeq" id="WP_260790486.1">
    <property type="nucleotide sequence ID" value="NZ_CP093313.1"/>
</dbReference>
<dbReference type="SUPFAM" id="SSF51206">
    <property type="entry name" value="cAMP-binding domain-like"/>
    <property type="match status" value="1"/>
</dbReference>
<evidence type="ECO:0000313" key="2">
    <source>
        <dbReference type="EMBL" id="UWZ81660.1"/>
    </source>
</evidence>
<dbReference type="GO" id="GO:0003700">
    <property type="term" value="F:DNA-binding transcription factor activity"/>
    <property type="evidence" value="ECO:0007669"/>
    <property type="project" value="TreeGrafter"/>
</dbReference>
<protein>
    <submittedName>
        <fullName evidence="2">Crp/Fnr family transcriptional regulator</fullName>
    </submittedName>
</protein>
<dbReference type="InterPro" id="IPR000595">
    <property type="entry name" value="cNMP-bd_dom"/>
</dbReference>
<dbReference type="InterPro" id="IPR050397">
    <property type="entry name" value="Env_Response_Regulators"/>
</dbReference>
<feature type="domain" description="Cyclic nucleotide-binding" evidence="1">
    <location>
        <begin position="32"/>
        <end position="139"/>
    </location>
</feature>
<dbReference type="PANTHER" id="PTHR24567:SF26">
    <property type="entry name" value="REGULATORY PROTEIN YEIL"/>
    <property type="match status" value="1"/>
</dbReference>
<accession>A0A9J7BF67</accession>
<evidence type="ECO:0000313" key="3">
    <source>
        <dbReference type="Proteomes" id="UP001059380"/>
    </source>
</evidence>
<organism evidence="2 3">
    <name type="scientific">Occallatibacter riparius</name>
    <dbReference type="NCBI Taxonomy" id="1002689"/>
    <lineage>
        <taxon>Bacteria</taxon>
        <taxon>Pseudomonadati</taxon>
        <taxon>Acidobacteriota</taxon>
        <taxon>Terriglobia</taxon>
        <taxon>Terriglobales</taxon>
        <taxon>Acidobacteriaceae</taxon>
        <taxon>Occallatibacter</taxon>
    </lineage>
</organism>
<dbReference type="InterPro" id="IPR018490">
    <property type="entry name" value="cNMP-bd_dom_sf"/>
</dbReference>
<dbReference type="CDD" id="cd00038">
    <property type="entry name" value="CAP_ED"/>
    <property type="match status" value="1"/>
</dbReference>
<dbReference type="PANTHER" id="PTHR24567">
    <property type="entry name" value="CRP FAMILY TRANSCRIPTIONAL REGULATORY PROTEIN"/>
    <property type="match status" value="1"/>
</dbReference>
<dbReference type="KEGG" id="orp:MOP44_13815"/>
<dbReference type="SMART" id="SM00100">
    <property type="entry name" value="cNMP"/>
    <property type="match status" value="1"/>
</dbReference>
<proteinExistence type="predicted"/>
<dbReference type="GO" id="GO:0005829">
    <property type="term" value="C:cytosol"/>
    <property type="evidence" value="ECO:0007669"/>
    <property type="project" value="TreeGrafter"/>
</dbReference>
<dbReference type="Gene3D" id="2.60.120.10">
    <property type="entry name" value="Jelly Rolls"/>
    <property type="match status" value="1"/>
</dbReference>
<sequence>MAAEARARIMAATAAHPVSELLACPPAISNLLTAAAQTITFEAGEVIFRQGSPCAGLYLVIQGQLQRRTERLTSRITLGTARPGELIELAAALGDHLHTYSLLGQVAGSLLMLPMEALQKAFESHPPLRMQLLEELAREVSRAYHACSLAHCARTRRSRFSES</sequence>
<keyword evidence="3" id="KW-1185">Reference proteome</keyword>
<dbReference type="PROSITE" id="PS50042">
    <property type="entry name" value="CNMP_BINDING_3"/>
    <property type="match status" value="1"/>
</dbReference>